<proteinExistence type="predicted"/>
<sequence length="316" mass="35635">MGSDSSKHASPRDGQDLKLSRNSRRTSFPIKQQIIGSNSGRIANPPVIRVGTSVSCTDGFLTIGTSQPDRPEWNRNRNGSSSSDRSNSIKRKHPVPLRYRQLIQSCFQNPHEVVGRKILKRTAEMRIDFAKFYVALSSDQREEIEESIKLLLKKTVCNIDFLDEVRIKRMAEEFGERFVTYRIIGFKADFFSTMADATVAECTFLDNAIHPAHQTLSAFSQFITMVFSSVRDGFYNEMKRLRRTSNSFSTGSNSSCRKKKVSIESTLGNGEFLSRSVSPSSESRISDECFTPTIKEGFECSEGFLKPPTMISARMT</sequence>
<accession>A0AC35EXC0</accession>
<evidence type="ECO:0000313" key="2">
    <source>
        <dbReference type="WBParaSite" id="PS1159_v2.g11762.t2"/>
    </source>
</evidence>
<protein>
    <submittedName>
        <fullName evidence="2">Uncharacterized protein</fullName>
    </submittedName>
</protein>
<reference evidence="2" key="1">
    <citation type="submission" date="2022-11" db="UniProtKB">
        <authorList>
            <consortium name="WormBaseParasite"/>
        </authorList>
    </citation>
    <scope>IDENTIFICATION</scope>
</reference>
<dbReference type="WBParaSite" id="PS1159_v2.g11762.t2">
    <property type="protein sequence ID" value="PS1159_v2.g11762.t2"/>
    <property type="gene ID" value="PS1159_v2.g11762"/>
</dbReference>
<name>A0AC35EXC0_9BILA</name>
<evidence type="ECO:0000313" key="1">
    <source>
        <dbReference type="Proteomes" id="UP000887580"/>
    </source>
</evidence>
<dbReference type="Proteomes" id="UP000887580">
    <property type="component" value="Unplaced"/>
</dbReference>
<organism evidence="1 2">
    <name type="scientific">Panagrolaimus sp. PS1159</name>
    <dbReference type="NCBI Taxonomy" id="55785"/>
    <lineage>
        <taxon>Eukaryota</taxon>
        <taxon>Metazoa</taxon>
        <taxon>Ecdysozoa</taxon>
        <taxon>Nematoda</taxon>
        <taxon>Chromadorea</taxon>
        <taxon>Rhabditida</taxon>
        <taxon>Tylenchina</taxon>
        <taxon>Panagrolaimomorpha</taxon>
        <taxon>Panagrolaimoidea</taxon>
        <taxon>Panagrolaimidae</taxon>
        <taxon>Panagrolaimus</taxon>
    </lineage>
</organism>